<dbReference type="HOGENOM" id="CLU_2933081_0_0_9"/>
<dbReference type="RefSeq" id="WP_010074719.1">
    <property type="nucleotide sequence ID" value="NC_014393.1"/>
</dbReference>
<reference evidence="1 2" key="1">
    <citation type="submission" date="2010-08" db="EMBL/GenBank/DDBJ databases">
        <title>Complete sequence of Clostridium cellulovorans 743B.</title>
        <authorList>
            <consortium name="US DOE Joint Genome Institute"/>
            <person name="Lucas S."/>
            <person name="Copeland A."/>
            <person name="Lapidus A."/>
            <person name="Cheng J.-F."/>
            <person name="Bruce D."/>
            <person name="Goodwin L."/>
            <person name="Pitluck S."/>
            <person name="Chertkov O."/>
            <person name="Detter J.C."/>
            <person name="Han C."/>
            <person name="Tapia R."/>
            <person name="Land M."/>
            <person name="Hauser L."/>
            <person name="Chang Y.-J."/>
            <person name="Jeffries C."/>
            <person name="Kyrpides N."/>
            <person name="Ivanova N."/>
            <person name="Mikhailova N."/>
            <person name="Hemme C.L."/>
            <person name="Woyke T."/>
        </authorList>
    </citation>
    <scope>NUCLEOTIDE SEQUENCE [LARGE SCALE GENOMIC DNA]</scope>
    <source>
        <strain evidence="2">ATCC 35296 / DSM 3052 / OCM 3 / 743B</strain>
    </source>
</reference>
<gene>
    <name evidence="1" type="ordered locus">Clocel_0729</name>
</gene>
<accession>D9SRY3</accession>
<name>D9SRY3_CLOC7</name>
<dbReference type="OrthoDB" id="1955006at2"/>
<dbReference type="AlphaFoldDB" id="D9SRY3"/>
<dbReference type="Proteomes" id="UP000002730">
    <property type="component" value="Chromosome"/>
</dbReference>
<dbReference type="STRING" id="573061.Clocel_0729"/>
<proteinExistence type="predicted"/>
<dbReference type="EMBL" id="CP002160">
    <property type="protein sequence ID" value="ADL50500.1"/>
    <property type="molecule type" value="Genomic_DNA"/>
</dbReference>
<sequence length="60" mass="6780">MIKIVLTVYVGVIFYCDLGIGKSDLSYITKDNSLGLNYIFNKEALDEWVKSSKMKISGEK</sequence>
<organism evidence="1 2">
    <name type="scientific">Clostridium cellulovorans (strain ATCC 35296 / DSM 3052 / OCM 3 / 743B)</name>
    <dbReference type="NCBI Taxonomy" id="573061"/>
    <lineage>
        <taxon>Bacteria</taxon>
        <taxon>Bacillati</taxon>
        <taxon>Bacillota</taxon>
        <taxon>Clostridia</taxon>
        <taxon>Eubacteriales</taxon>
        <taxon>Clostridiaceae</taxon>
        <taxon>Clostridium</taxon>
    </lineage>
</organism>
<keyword evidence="2" id="KW-1185">Reference proteome</keyword>
<evidence type="ECO:0000313" key="1">
    <source>
        <dbReference type="EMBL" id="ADL50500.1"/>
    </source>
</evidence>
<dbReference type="KEGG" id="ccb:Clocel_0729"/>
<protein>
    <submittedName>
        <fullName evidence="1">Uncharacterized protein</fullName>
    </submittedName>
</protein>
<evidence type="ECO:0000313" key="2">
    <source>
        <dbReference type="Proteomes" id="UP000002730"/>
    </source>
</evidence>